<dbReference type="InterPro" id="IPR001289">
    <property type="entry name" value="NFYA"/>
</dbReference>
<evidence type="ECO:0000256" key="5">
    <source>
        <dbReference type="ARBA" id="ARBA00023163"/>
    </source>
</evidence>
<evidence type="ECO:0000256" key="8">
    <source>
        <dbReference type="RuleBase" id="RU367155"/>
    </source>
</evidence>
<protein>
    <recommendedName>
        <fullName evidence="8">Nuclear transcription factor Y subunit</fullName>
    </recommendedName>
</protein>
<evidence type="ECO:0000256" key="4">
    <source>
        <dbReference type="ARBA" id="ARBA00023159"/>
    </source>
</evidence>
<sequence length="324" mass="35617">MKMQNSSKKDSGIGSAHSTSPYVVGCSSLGNSVESRVEHSSLSERLSLAPPQHFRGTKQVSFKVQEQDSSSSQSTSQSYPELTPMGEGYNVTQGKPMASQLKSASSMGTQDFLLPPSQVDHIQTMAHIPLHYTEQYFGGSLTAYGPQAAIPHPMFNMFPARVPLPLDLTEDEPIFVNAKQYNAILRRRRYRAKLEAQNKLIRGRKPYLHESRHLHALRRARGSGGRFLNAKKLEDSSPTLSNHGLNVTGSAQTQLHLTGSMSESEVHQPEHRRDGASTTSCSDVSSATNSADDMFQQQQDFKFSSYPSHVGMPGGGNRRVSILL</sequence>
<feature type="region of interest" description="Disordered" evidence="9">
    <location>
        <begin position="1"/>
        <end position="104"/>
    </location>
</feature>
<dbReference type="PROSITE" id="PS00686">
    <property type="entry name" value="NFYA_HAP2_1"/>
    <property type="match status" value="1"/>
</dbReference>
<accession>A0AAV8SVB8</accession>
<reference evidence="10 11" key="1">
    <citation type="submission" date="2021-09" db="EMBL/GenBank/DDBJ databases">
        <title>Genomic insights and catalytic innovation underlie evolution of tropane alkaloids biosynthesis.</title>
        <authorList>
            <person name="Wang Y.-J."/>
            <person name="Tian T."/>
            <person name="Huang J.-P."/>
            <person name="Huang S.-X."/>
        </authorList>
    </citation>
    <scope>NUCLEOTIDE SEQUENCE [LARGE SCALE GENOMIC DNA]</scope>
    <source>
        <strain evidence="10">KIB-2018</strain>
        <tissue evidence="10">Leaf</tissue>
    </source>
</reference>
<comment type="function">
    <text evidence="8">Component of the sequence-specific heterotrimeric transcription factor (NF-Y) which specifically recognizes a 5'-CCAAT-3' box motif found in the promoters of its target genes.</text>
</comment>
<evidence type="ECO:0000256" key="6">
    <source>
        <dbReference type="ARBA" id="ARBA00023242"/>
    </source>
</evidence>
<dbReference type="SMART" id="SM00521">
    <property type="entry name" value="CBF"/>
    <property type="match status" value="1"/>
</dbReference>
<evidence type="ECO:0000256" key="7">
    <source>
        <dbReference type="ARBA" id="ARBA00025911"/>
    </source>
</evidence>
<comment type="similarity">
    <text evidence="8">Belongs to the NFYA/HAP2 subunit family.</text>
</comment>
<dbReference type="PRINTS" id="PR00616">
    <property type="entry name" value="CCAATSUBUNTB"/>
</dbReference>
<evidence type="ECO:0000313" key="10">
    <source>
        <dbReference type="EMBL" id="KAJ8755978.1"/>
    </source>
</evidence>
<dbReference type="InterPro" id="IPR018362">
    <property type="entry name" value="CCAAT-binding_factor_CS"/>
</dbReference>
<keyword evidence="2 8" id="KW-0805">Transcription regulation</keyword>
<dbReference type="Proteomes" id="UP001159364">
    <property type="component" value="Linkage Group LG09"/>
</dbReference>
<dbReference type="Gene3D" id="6.10.250.2430">
    <property type="match status" value="1"/>
</dbReference>
<dbReference type="AlphaFoldDB" id="A0AAV8SVB8"/>
<organism evidence="10 11">
    <name type="scientific">Erythroxylum novogranatense</name>
    <dbReference type="NCBI Taxonomy" id="1862640"/>
    <lineage>
        <taxon>Eukaryota</taxon>
        <taxon>Viridiplantae</taxon>
        <taxon>Streptophyta</taxon>
        <taxon>Embryophyta</taxon>
        <taxon>Tracheophyta</taxon>
        <taxon>Spermatophyta</taxon>
        <taxon>Magnoliopsida</taxon>
        <taxon>eudicotyledons</taxon>
        <taxon>Gunneridae</taxon>
        <taxon>Pentapetalae</taxon>
        <taxon>rosids</taxon>
        <taxon>fabids</taxon>
        <taxon>Malpighiales</taxon>
        <taxon>Erythroxylaceae</taxon>
        <taxon>Erythroxylum</taxon>
    </lineage>
</organism>
<feature type="region of interest" description="Disordered" evidence="9">
    <location>
        <begin position="259"/>
        <end position="289"/>
    </location>
</feature>
<keyword evidence="11" id="KW-1185">Reference proteome</keyword>
<evidence type="ECO:0000256" key="9">
    <source>
        <dbReference type="SAM" id="MobiDB-lite"/>
    </source>
</evidence>
<dbReference type="PROSITE" id="PS51152">
    <property type="entry name" value="NFYA_HAP2_2"/>
    <property type="match status" value="1"/>
</dbReference>
<evidence type="ECO:0000256" key="1">
    <source>
        <dbReference type="ARBA" id="ARBA00004123"/>
    </source>
</evidence>
<keyword evidence="4" id="KW-0010">Activator</keyword>
<evidence type="ECO:0000256" key="2">
    <source>
        <dbReference type="ARBA" id="ARBA00023015"/>
    </source>
</evidence>
<evidence type="ECO:0000313" key="11">
    <source>
        <dbReference type="Proteomes" id="UP001159364"/>
    </source>
</evidence>
<feature type="compositionally biased region" description="Low complexity" evidence="9">
    <location>
        <begin position="67"/>
        <end position="78"/>
    </location>
</feature>
<dbReference type="GO" id="GO:0003677">
    <property type="term" value="F:DNA binding"/>
    <property type="evidence" value="ECO:0007669"/>
    <property type="project" value="UniProtKB-KW"/>
</dbReference>
<dbReference type="GO" id="GO:0016602">
    <property type="term" value="C:CCAAT-binding factor complex"/>
    <property type="evidence" value="ECO:0007669"/>
    <property type="project" value="InterPro"/>
</dbReference>
<gene>
    <name evidence="10" type="ORF">K2173_024523</name>
</gene>
<dbReference type="Pfam" id="PF02045">
    <property type="entry name" value="CBFB_NFYA"/>
    <property type="match status" value="1"/>
</dbReference>
<comment type="caution">
    <text evidence="10">The sequence shown here is derived from an EMBL/GenBank/DDBJ whole genome shotgun (WGS) entry which is preliminary data.</text>
</comment>
<dbReference type="PANTHER" id="PTHR12632">
    <property type="entry name" value="TRANSCRIPTION FACTOR NF-Y ALPHA-RELATED"/>
    <property type="match status" value="1"/>
</dbReference>
<dbReference type="EMBL" id="JAIWQS010000009">
    <property type="protein sequence ID" value="KAJ8755978.1"/>
    <property type="molecule type" value="Genomic_DNA"/>
</dbReference>
<proteinExistence type="inferred from homology"/>
<keyword evidence="5 8" id="KW-0804">Transcription</keyword>
<feature type="compositionally biased region" description="Basic and acidic residues" evidence="9">
    <location>
        <begin position="264"/>
        <end position="275"/>
    </location>
</feature>
<keyword evidence="3 8" id="KW-0238">DNA-binding</keyword>
<keyword evidence="6 8" id="KW-0539">Nucleus</keyword>
<comment type="subunit">
    <text evidence="7">Heterotrimeric transcription factor composed of three components, NF-YA, NF-YB and NF-YC. NF-YB and NF-YC must interact and dimerize for NF-YA association and DNA binding.</text>
</comment>
<name>A0AAV8SVB8_9ROSI</name>
<feature type="compositionally biased region" description="Polar residues" evidence="9">
    <location>
        <begin position="276"/>
        <end position="289"/>
    </location>
</feature>
<feature type="region of interest" description="Disordered" evidence="9">
    <location>
        <begin position="305"/>
        <end position="324"/>
    </location>
</feature>
<comment type="subcellular location">
    <subcellularLocation>
        <location evidence="1 8">Nucleus</location>
    </subcellularLocation>
</comment>
<dbReference type="GO" id="GO:0003700">
    <property type="term" value="F:DNA-binding transcription factor activity"/>
    <property type="evidence" value="ECO:0007669"/>
    <property type="project" value="UniProtKB-UniRule"/>
</dbReference>
<evidence type="ECO:0000256" key="3">
    <source>
        <dbReference type="ARBA" id="ARBA00023125"/>
    </source>
</evidence>